<feature type="domain" description="Amidohydrolase-related" evidence="1">
    <location>
        <begin position="3"/>
        <end position="252"/>
    </location>
</feature>
<sequence>MRIDCEVHAFRREARRTAPVIDGSMELLDGAARACAITGLVLVQPTFLHADATELFTQASRARMPVRLVPPLVQPLAPEILEQWGRSGAVGLALSLDAPDRLAESLEAALQLGFHLEVSSGVEERERLIEQLLADGHRLVFRDFGLADTIRDPTWDPRLERLLALAEAAEVWVKLSGIGRVPDDWAKAAAARLLKELGPEQLLWGSEWPHVTAAHAYAPSYAQAFGWLEELVPDADARGRILCETPAALYSFRN</sequence>
<evidence type="ECO:0000313" key="3">
    <source>
        <dbReference type="Proteomes" id="UP000328092"/>
    </source>
</evidence>
<dbReference type="EMBL" id="CAADFC020000011">
    <property type="protein sequence ID" value="VIO70509.1"/>
    <property type="molecule type" value="Genomic_DNA"/>
</dbReference>
<dbReference type="EC" id="3.1.1.92" evidence="2"/>
<dbReference type="InterPro" id="IPR006680">
    <property type="entry name" value="Amidohydro-rel"/>
</dbReference>
<name>A0A508T6I1_9BRAD</name>
<gene>
    <name evidence="2" type="ORF">CI1B_31630</name>
</gene>
<dbReference type="PANTHER" id="PTHR35563:SF2">
    <property type="entry name" value="BARREL METAL-DEPENDENT HYDROLASE, PUTATIVE (AFU_ORTHOLOGUE AFUA_1G16240)-RELATED"/>
    <property type="match status" value="1"/>
</dbReference>
<dbReference type="InterPro" id="IPR032466">
    <property type="entry name" value="Metal_Hydrolase"/>
</dbReference>
<dbReference type="SUPFAM" id="SSF51556">
    <property type="entry name" value="Metallo-dependent hydrolases"/>
    <property type="match status" value="1"/>
</dbReference>
<dbReference type="GO" id="GO:0102998">
    <property type="term" value="F:4-sulfomuconolactone hydrolase activity"/>
    <property type="evidence" value="ECO:0007669"/>
    <property type="project" value="UniProtKB-EC"/>
</dbReference>
<dbReference type="Gene3D" id="3.20.20.140">
    <property type="entry name" value="Metal-dependent hydrolases"/>
    <property type="match status" value="1"/>
</dbReference>
<evidence type="ECO:0000313" key="2">
    <source>
        <dbReference type="EMBL" id="VIO70509.1"/>
    </source>
</evidence>
<comment type="caution">
    <text evidence="2">The sequence shown here is derived from an EMBL/GenBank/DDBJ whole genome shotgun (WGS) entry which is preliminary data.</text>
</comment>
<dbReference type="OrthoDB" id="9787654at2"/>
<dbReference type="Proteomes" id="UP000328092">
    <property type="component" value="Unassembled WGS sequence"/>
</dbReference>
<dbReference type="InterPro" id="IPR052358">
    <property type="entry name" value="Aro_Compnd_Degr_Hydrolases"/>
</dbReference>
<proteinExistence type="predicted"/>
<dbReference type="PANTHER" id="PTHR35563">
    <property type="entry name" value="BARREL METAL-DEPENDENT HYDROLASE, PUTATIVE (AFU_ORTHOLOGUE AFUA_1G16240)-RELATED"/>
    <property type="match status" value="1"/>
</dbReference>
<reference evidence="2" key="1">
    <citation type="submission" date="2019-02" db="EMBL/GenBank/DDBJ databases">
        <authorList>
            <person name="Pothier F.J."/>
        </authorList>
    </citation>
    <scope>NUCLEOTIDE SEQUENCE</scope>
    <source>
        <strain evidence="2">CI-1B</strain>
    </source>
</reference>
<organism evidence="2 3">
    <name type="scientific">Bradyrhizobium ivorense</name>
    <dbReference type="NCBI Taxonomy" id="2511166"/>
    <lineage>
        <taxon>Bacteria</taxon>
        <taxon>Pseudomonadati</taxon>
        <taxon>Pseudomonadota</taxon>
        <taxon>Alphaproteobacteria</taxon>
        <taxon>Hyphomicrobiales</taxon>
        <taxon>Nitrobacteraceae</taxon>
        <taxon>Bradyrhizobium</taxon>
    </lineage>
</organism>
<evidence type="ECO:0000259" key="1">
    <source>
        <dbReference type="Pfam" id="PF04909"/>
    </source>
</evidence>
<protein>
    <submittedName>
        <fullName evidence="2">4-sulfomuconolactone hydrolase</fullName>
        <ecNumber evidence="2">3.1.1.92</ecNumber>
    </submittedName>
</protein>
<dbReference type="Pfam" id="PF04909">
    <property type="entry name" value="Amidohydro_2"/>
    <property type="match status" value="1"/>
</dbReference>
<keyword evidence="2" id="KW-0378">Hydrolase</keyword>
<accession>A0A508T6I1</accession>
<dbReference type="AlphaFoldDB" id="A0A508T6I1"/>
<dbReference type="RefSeq" id="WP_139860255.1">
    <property type="nucleotide sequence ID" value="NZ_CAADFC020000011.1"/>
</dbReference>
<keyword evidence="3" id="KW-1185">Reference proteome</keyword>